<evidence type="ECO:0000256" key="5">
    <source>
        <dbReference type="ARBA" id="ARBA00022475"/>
    </source>
</evidence>
<protein>
    <recommendedName>
        <fullName evidence="3">Type II secretion system protein N</fullName>
    </recommendedName>
    <alternativeName>
        <fullName evidence="10">General secretion pathway protein N</fullName>
    </alternativeName>
</protein>
<keyword evidence="4" id="KW-0813">Transport</keyword>
<keyword evidence="12" id="KW-1185">Reference proteome</keyword>
<organism evidence="11 12">
    <name type="scientific">Halopseudomonas salegens</name>
    <dbReference type="NCBI Taxonomy" id="1434072"/>
    <lineage>
        <taxon>Bacteria</taxon>
        <taxon>Pseudomonadati</taxon>
        <taxon>Pseudomonadota</taxon>
        <taxon>Gammaproteobacteria</taxon>
        <taxon>Pseudomonadales</taxon>
        <taxon>Pseudomonadaceae</taxon>
        <taxon>Halopseudomonas</taxon>
    </lineage>
</organism>
<dbReference type="GO" id="GO:0005886">
    <property type="term" value="C:plasma membrane"/>
    <property type="evidence" value="ECO:0007669"/>
    <property type="project" value="UniProtKB-SubCell"/>
</dbReference>
<dbReference type="OrthoDB" id="6706905at2"/>
<dbReference type="RefSeq" id="WP_092386806.1">
    <property type="nucleotide sequence ID" value="NZ_LT629787.1"/>
</dbReference>
<evidence type="ECO:0000256" key="9">
    <source>
        <dbReference type="ARBA" id="ARBA00023136"/>
    </source>
</evidence>
<comment type="subcellular location">
    <subcellularLocation>
        <location evidence="1">Cell inner membrane</location>
    </subcellularLocation>
</comment>
<evidence type="ECO:0000256" key="3">
    <source>
        <dbReference type="ARBA" id="ARBA00021563"/>
    </source>
</evidence>
<evidence type="ECO:0000256" key="7">
    <source>
        <dbReference type="ARBA" id="ARBA00022692"/>
    </source>
</evidence>
<dbReference type="STRING" id="1434072.SAMN05216210_2178"/>
<reference evidence="12" key="1">
    <citation type="submission" date="2016-10" db="EMBL/GenBank/DDBJ databases">
        <authorList>
            <person name="Varghese N."/>
            <person name="Submissions S."/>
        </authorList>
    </citation>
    <scope>NUCLEOTIDE SEQUENCE [LARGE SCALE GENOMIC DNA]</scope>
    <source>
        <strain evidence="12">CECT 8338</strain>
    </source>
</reference>
<proteinExistence type="inferred from homology"/>
<dbReference type="Proteomes" id="UP000243924">
    <property type="component" value="Chromosome I"/>
</dbReference>
<gene>
    <name evidence="11" type="ORF">SAMN05216210_2178</name>
</gene>
<keyword evidence="6" id="KW-0997">Cell inner membrane</keyword>
<evidence type="ECO:0000256" key="2">
    <source>
        <dbReference type="ARBA" id="ARBA00007208"/>
    </source>
</evidence>
<keyword evidence="7" id="KW-0812">Transmembrane</keyword>
<dbReference type="InterPro" id="IPR022792">
    <property type="entry name" value="T2SS_protein-GspN"/>
</dbReference>
<evidence type="ECO:0000256" key="10">
    <source>
        <dbReference type="ARBA" id="ARBA00030772"/>
    </source>
</evidence>
<dbReference type="GO" id="GO:0015627">
    <property type="term" value="C:type II protein secretion system complex"/>
    <property type="evidence" value="ECO:0007669"/>
    <property type="project" value="InterPro"/>
</dbReference>
<evidence type="ECO:0000256" key="8">
    <source>
        <dbReference type="ARBA" id="ARBA00022927"/>
    </source>
</evidence>
<evidence type="ECO:0000313" key="12">
    <source>
        <dbReference type="Proteomes" id="UP000243924"/>
    </source>
</evidence>
<dbReference type="EMBL" id="LT629787">
    <property type="protein sequence ID" value="SDU16827.1"/>
    <property type="molecule type" value="Genomic_DNA"/>
</dbReference>
<evidence type="ECO:0000313" key="11">
    <source>
        <dbReference type="EMBL" id="SDU16827.1"/>
    </source>
</evidence>
<dbReference type="Pfam" id="PF01203">
    <property type="entry name" value="T2SSN"/>
    <property type="match status" value="1"/>
</dbReference>
<comment type="similarity">
    <text evidence="2">Belongs to the GSP N family.</text>
</comment>
<dbReference type="AlphaFoldDB" id="A0A1H2GB11"/>
<evidence type="ECO:0000256" key="6">
    <source>
        <dbReference type="ARBA" id="ARBA00022519"/>
    </source>
</evidence>
<dbReference type="GO" id="GO:0015628">
    <property type="term" value="P:protein secretion by the type II secretion system"/>
    <property type="evidence" value="ECO:0007669"/>
    <property type="project" value="InterPro"/>
</dbReference>
<accession>A0A1H2GB11</accession>
<evidence type="ECO:0000256" key="4">
    <source>
        <dbReference type="ARBA" id="ARBA00022448"/>
    </source>
</evidence>
<keyword evidence="9" id="KW-0472">Membrane</keyword>
<keyword evidence="8" id="KW-0653">Protein transport</keyword>
<sequence>MKGPGVKLTLGLAFVLYLLALLWQLPASIVWQRIAPDLPANVELEGLNGTLWQGQVARMTVNGVDQGGLKWDWRPMGLLRGNIALDLLWQPRNGEVSAHLLLGTSRIQLQDVSGELDAASMAEVNRAPFILAGSWLLDVPRLELIDLDQVSAAEGRLVWQGAAGGLPQPLALGHLSATLGQRDGWLTLDLQDQGGPLGLQGDARWRPGQPMYLDTRLQARADAEPGLAGGLQMLGQPNAQGWIQWQAQLQ</sequence>
<evidence type="ECO:0000256" key="1">
    <source>
        <dbReference type="ARBA" id="ARBA00004533"/>
    </source>
</evidence>
<name>A0A1H2GB11_9GAMM</name>
<keyword evidence="5" id="KW-1003">Cell membrane</keyword>